<protein>
    <submittedName>
        <fullName evidence="1">DUF3604 domain-containing protein</fullName>
    </submittedName>
</protein>
<sequence length="689" mass="74883">MTLTLPRLARALLWLVAAMLLSAVAAALWLRHEFARVATDSADPARWQQAATVSVATRDLPAPAPCRNRTEYPAAFFGALHVHTAASYDATAFGTLASADDAYRFARGERMPLRLRGDAAGFEPPGIGLDRPLDFMAVTDHAESLGEVRLCYSADSEAFGSLVCRLYRGDVRVPAAADMQPILRLATLAIFGRDRSAGICGADGSGCREQAARVWRENQLSTERWQDRSGDCRFTTLHAYEYTLAEESSNLHRNVIFRSAAVPQAAVGAKDAATPEDLWAWLKQTCIDGDPRCDVLAIPHNSNWSSGRMWYPYSNRDLDPATRRQQAELRAELEPLAEIMQTKGDSECRNGIASVMGAADEFCDFEKLRPAAEQIEDCGEAVGSGGMLLSGCTSRYNFVRYALAAGLRERRELGVNPFAMGIIAATDTHNGLPAAEAEDNYLGSHGIDRNVLSRLQGSREVPGGIGKGSPVRYNPGGLAGVYARENSRSALFDAMRRRETFGISGPRITPRLFAGWDQQALDCESPDLIARAYAHGVPMGAQLPPPPAGSAAPVFLASASRDPGAGLLQRIQVIKSWVDAAGRTHQAVYDVAGDTGNGASVDRDTCAVSGSGYNQLCASWQDPDFDPAQDAVYYARVLENPSCRWSRWDCIRLAEAERPPSCTDPGLPWQIQERAWTSPVWYYADQGEG</sequence>
<dbReference type="Proteomes" id="UP000323708">
    <property type="component" value="Unassembled WGS sequence"/>
</dbReference>
<evidence type="ECO:0000313" key="2">
    <source>
        <dbReference type="Proteomes" id="UP000323708"/>
    </source>
</evidence>
<dbReference type="InterPro" id="IPR022028">
    <property type="entry name" value="DUF3604"/>
</dbReference>
<gene>
    <name evidence="1" type="ORF">F0M18_02210</name>
</gene>
<reference evidence="1 2" key="1">
    <citation type="submission" date="2019-09" db="EMBL/GenBank/DDBJ databases">
        <authorList>
            <person name="Chen X.-Y."/>
        </authorList>
    </citation>
    <scope>NUCLEOTIDE SEQUENCE [LARGE SCALE GENOMIC DNA]</scope>
    <source>
        <strain evidence="1 2">NY5</strain>
    </source>
</reference>
<name>A0A5B0X7E5_9GAMM</name>
<accession>A0A5B0X7E5</accession>
<evidence type="ECO:0000313" key="1">
    <source>
        <dbReference type="EMBL" id="KAA1194271.1"/>
    </source>
</evidence>
<dbReference type="RefSeq" id="WP_149609740.1">
    <property type="nucleotide sequence ID" value="NZ_VTUX01000001.1"/>
</dbReference>
<organism evidence="1 2">
    <name type="scientific">Pseudohalioglobus sediminis</name>
    <dbReference type="NCBI Taxonomy" id="2606449"/>
    <lineage>
        <taxon>Bacteria</taxon>
        <taxon>Pseudomonadati</taxon>
        <taxon>Pseudomonadota</taxon>
        <taxon>Gammaproteobacteria</taxon>
        <taxon>Cellvibrionales</taxon>
        <taxon>Halieaceae</taxon>
        <taxon>Pseudohalioglobus</taxon>
    </lineage>
</organism>
<dbReference type="EMBL" id="VTUX01000001">
    <property type="protein sequence ID" value="KAA1194271.1"/>
    <property type="molecule type" value="Genomic_DNA"/>
</dbReference>
<dbReference type="Pfam" id="PF12228">
    <property type="entry name" value="DUF3604"/>
    <property type="match status" value="1"/>
</dbReference>
<keyword evidence="2" id="KW-1185">Reference proteome</keyword>
<proteinExistence type="predicted"/>
<comment type="caution">
    <text evidence="1">The sequence shown here is derived from an EMBL/GenBank/DDBJ whole genome shotgun (WGS) entry which is preliminary data.</text>
</comment>
<dbReference type="AlphaFoldDB" id="A0A5B0X7E5"/>